<gene>
    <name evidence="6" type="ORF">IAD50_01290</name>
</gene>
<keyword evidence="6" id="KW-0031">Aminopeptidase</keyword>
<evidence type="ECO:0000313" key="6">
    <source>
        <dbReference type="EMBL" id="HIU28911.1"/>
    </source>
</evidence>
<evidence type="ECO:0000256" key="2">
    <source>
        <dbReference type="ARBA" id="ARBA00022801"/>
    </source>
</evidence>
<proteinExistence type="inferred from homology"/>
<accession>A0A9D1L9I7</accession>
<dbReference type="InterPro" id="IPR036005">
    <property type="entry name" value="Creatinase/aminopeptidase-like"/>
</dbReference>
<sequence length="359" mass="40498">MLHRKRIERLREMMKEKYIFGVYVTSPENVFYLSGFTGFGDARLLIGRTNAWLITDSRYTVQAAEECPEYTLVTANAENIATLEELLRKEMICTLGFENERIAYRDYKALKERYDFVQLAELDGYFTELRDVKEEDELFCIEKACQIACRSLYEVLDDIRPGTAESEIAAELEYRMRKNGASGKSFETIVASGKRSAMPHGVASDKKIENGDAVTIDFGCIYKHYCSDMTRTFFVGRPDAELESIYRIVYEAQIAAMEGYRFGMTGAELDAISREIITEKGYGPNFGHSLGHGVGIEIHEGAAISRRNTKAIQKDTVFSIEPGIYVEGLGGVRIEDLVVAGENGLRILTSDFDKKMLVL</sequence>
<dbReference type="Proteomes" id="UP000824089">
    <property type="component" value="Unassembled WGS sequence"/>
</dbReference>
<dbReference type="GO" id="GO:0046872">
    <property type="term" value="F:metal ion binding"/>
    <property type="evidence" value="ECO:0007669"/>
    <property type="project" value="UniProtKB-KW"/>
</dbReference>
<reference evidence="6" key="1">
    <citation type="submission" date="2020-10" db="EMBL/GenBank/DDBJ databases">
        <authorList>
            <person name="Gilroy R."/>
        </authorList>
    </citation>
    <scope>NUCLEOTIDE SEQUENCE</scope>
    <source>
        <strain evidence="6">CHK195-4489</strain>
    </source>
</reference>
<evidence type="ECO:0000313" key="7">
    <source>
        <dbReference type="Proteomes" id="UP000824089"/>
    </source>
</evidence>
<evidence type="ECO:0000256" key="3">
    <source>
        <dbReference type="RuleBase" id="RU000590"/>
    </source>
</evidence>
<name>A0A9D1L9I7_9CLOT</name>
<dbReference type="PROSITE" id="PS00491">
    <property type="entry name" value="PROLINE_PEPTIDASE"/>
    <property type="match status" value="1"/>
</dbReference>
<protein>
    <submittedName>
        <fullName evidence="6">Aminopeptidase P family protein</fullName>
    </submittedName>
</protein>
<dbReference type="SUPFAM" id="SSF53092">
    <property type="entry name" value="Creatinase/prolidase N-terminal domain"/>
    <property type="match status" value="1"/>
</dbReference>
<dbReference type="Gene3D" id="3.40.350.10">
    <property type="entry name" value="Creatinase/prolidase N-terminal domain"/>
    <property type="match status" value="1"/>
</dbReference>
<evidence type="ECO:0000259" key="5">
    <source>
        <dbReference type="Pfam" id="PF01321"/>
    </source>
</evidence>
<dbReference type="Pfam" id="PF01321">
    <property type="entry name" value="Creatinase_N"/>
    <property type="match status" value="1"/>
</dbReference>
<dbReference type="CDD" id="cd01092">
    <property type="entry name" value="APP-like"/>
    <property type="match status" value="1"/>
</dbReference>
<dbReference type="InterPro" id="IPR050659">
    <property type="entry name" value="Peptidase_M24B"/>
</dbReference>
<keyword evidence="2" id="KW-0378">Hydrolase</keyword>
<organism evidence="6 7">
    <name type="scientific">Candidatus Egerieisoma faecipullorum</name>
    <dbReference type="NCBI Taxonomy" id="2840963"/>
    <lineage>
        <taxon>Bacteria</taxon>
        <taxon>Bacillati</taxon>
        <taxon>Bacillota</taxon>
        <taxon>Clostridia</taxon>
        <taxon>Eubacteriales</taxon>
        <taxon>Clostridiaceae</taxon>
        <taxon>Clostridiaceae incertae sedis</taxon>
        <taxon>Candidatus Egerieisoma</taxon>
    </lineage>
</organism>
<dbReference type="EMBL" id="DVMM01000024">
    <property type="protein sequence ID" value="HIU28911.1"/>
    <property type="molecule type" value="Genomic_DNA"/>
</dbReference>
<dbReference type="InterPro" id="IPR001131">
    <property type="entry name" value="Peptidase_M24B_aminopep-P_CS"/>
</dbReference>
<dbReference type="PANTHER" id="PTHR46112">
    <property type="entry name" value="AMINOPEPTIDASE"/>
    <property type="match status" value="1"/>
</dbReference>
<dbReference type="Pfam" id="PF00557">
    <property type="entry name" value="Peptidase_M24"/>
    <property type="match status" value="1"/>
</dbReference>
<dbReference type="PANTHER" id="PTHR46112:SF3">
    <property type="entry name" value="AMINOPEPTIDASE YPDF"/>
    <property type="match status" value="1"/>
</dbReference>
<comment type="caution">
    <text evidence="6">The sequence shown here is derived from an EMBL/GenBank/DDBJ whole genome shotgun (WGS) entry which is preliminary data.</text>
</comment>
<dbReference type="SUPFAM" id="SSF55920">
    <property type="entry name" value="Creatinase/aminopeptidase"/>
    <property type="match status" value="1"/>
</dbReference>
<dbReference type="GO" id="GO:0004177">
    <property type="term" value="F:aminopeptidase activity"/>
    <property type="evidence" value="ECO:0007669"/>
    <property type="project" value="UniProtKB-KW"/>
</dbReference>
<dbReference type="InterPro" id="IPR000994">
    <property type="entry name" value="Pept_M24"/>
</dbReference>
<dbReference type="Gene3D" id="3.90.230.10">
    <property type="entry name" value="Creatinase/methionine aminopeptidase superfamily"/>
    <property type="match status" value="1"/>
</dbReference>
<keyword evidence="6" id="KW-0645">Protease</keyword>
<evidence type="ECO:0000256" key="1">
    <source>
        <dbReference type="ARBA" id="ARBA00022723"/>
    </source>
</evidence>
<evidence type="ECO:0000259" key="4">
    <source>
        <dbReference type="Pfam" id="PF00557"/>
    </source>
</evidence>
<dbReference type="AlphaFoldDB" id="A0A9D1L9I7"/>
<dbReference type="InterPro" id="IPR029149">
    <property type="entry name" value="Creatin/AminoP/Spt16_N"/>
</dbReference>
<feature type="domain" description="Peptidase M24" evidence="4">
    <location>
        <begin position="140"/>
        <end position="340"/>
    </location>
</feature>
<dbReference type="InterPro" id="IPR000587">
    <property type="entry name" value="Creatinase_N"/>
</dbReference>
<reference evidence="6" key="2">
    <citation type="journal article" date="2021" name="PeerJ">
        <title>Extensive microbial diversity within the chicken gut microbiome revealed by metagenomics and culture.</title>
        <authorList>
            <person name="Gilroy R."/>
            <person name="Ravi A."/>
            <person name="Getino M."/>
            <person name="Pursley I."/>
            <person name="Horton D.L."/>
            <person name="Alikhan N.F."/>
            <person name="Baker D."/>
            <person name="Gharbi K."/>
            <person name="Hall N."/>
            <person name="Watson M."/>
            <person name="Adriaenssens E.M."/>
            <person name="Foster-Nyarko E."/>
            <person name="Jarju S."/>
            <person name="Secka A."/>
            <person name="Antonio M."/>
            <person name="Oren A."/>
            <person name="Chaudhuri R.R."/>
            <person name="La Ragione R."/>
            <person name="Hildebrand F."/>
            <person name="Pallen M.J."/>
        </authorList>
    </citation>
    <scope>NUCLEOTIDE SEQUENCE</scope>
    <source>
        <strain evidence="6">CHK195-4489</strain>
    </source>
</reference>
<keyword evidence="1 3" id="KW-0479">Metal-binding</keyword>
<feature type="domain" description="Creatinase N-terminal" evidence="5">
    <location>
        <begin position="6"/>
        <end position="132"/>
    </location>
</feature>
<comment type="similarity">
    <text evidence="3">Belongs to the peptidase M24B family.</text>
</comment>